<reference evidence="1" key="1">
    <citation type="submission" date="2019-08" db="EMBL/GenBank/DDBJ databases">
        <authorList>
            <person name="Kucharzyk K."/>
            <person name="Murdoch R.W."/>
            <person name="Higgins S."/>
            <person name="Loffler F."/>
        </authorList>
    </citation>
    <scope>NUCLEOTIDE SEQUENCE</scope>
</reference>
<gene>
    <name evidence="1" type="ORF">SDC9_80944</name>
</gene>
<sequence length="97" mass="10000">MTGGLRERLSDAGSLDHGDVGRLHALRALDGLELDPVALVERTVAVGVDGGEVSENVGGAVLGRDEAEALLSVEPLDGAGVHENLCPSDGRLYWAPS</sequence>
<evidence type="ECO:0000313" key="1">
    <source>
        <dbReference type="EMBL" id="MPM34362.1"/>
    </source>
</evidence>
<dbReference type="AlphaFoldDB" id="A0A644Z0V9"/>
<organism evidence="1">
    <name type="scientific">bioreactor metagenome</name>
    <dbReference type="NCBI Taxonomy" id="1076179"/>
    <lineage>
        <taxon>unclassified sequences</taxon>
        <taxon>metagenomes</taxon>
        <taxon>ecological metagenomes</taxon>
    </lineage>
</organism>
<accession>A0A644Z0V9</accession>
<proteinExistence type="predicted"/>
<comment type="caution">
    <text evidence="1">The sequence shown here is derived from an EMBL/GenBank/DDBJ whole genome shotgun (WGS) entry which is preliminary data.</text>
</comment>
<name>A0A644Z0V9_9ZZZZ</name>
<protein>
    <submittedName>
        <fullName evidence="1">Uncharacterized protein</fullName>
    </submittedName>
</protein>
<dbReference type="EMBL" id="VSSQ01006950">
    <property type="protein sequence ID" value="MPM34362.1"/>
    <property type="molecule type" value="Genomic_DNA"/>
</dbReference>